<organism evidence="1 2">
    <name type="scientific">Zalaria obscura</name>
    <dbReference type="NCBI Taxonomy" id="2024903"/>
    <lineage>
        <taxon>Eukaryota</taxon>
        <taxon>Fungi</taxon>
        <taxon>Dikarya</taxon>
        <taxon>Ascomycota</taxon>
        <taxon>Pezizomycotina</taxon>
        <taxon>Dothideomycetes</taxon>
        <taxon>Dothideomycetidae</taxon>
        <taxon>Dothideales</taxon>
        <taxon>Zalariaceae</taxon>
        <taxon>Zalaria</taxon>
    </lineage>
</organism>
<dbReference type="EMBL" id="JAMKPW020000020">
    <property type="protein sequence ID" value="KAK8207940.1"/>
    <property type="molecule type" value="Genomic_DNA"/>
</dbReference>
<protein>
    <submittedName>
        <fullName evidence="1">Uncharacterized protein</fullName>
    </submittedName>
</protein>
<evidence type="ECO:0000313" key="1">
    <source>
        <dbReference type="EMBL" id="KAK8207940.1"/>
    </source>
</evidence>
<sequence length="397" mass="46178">MSSKITTNVDQKLLRTTKFPAEFSQKVDTQKINIPVIKNWASGEVSKILGYEDEIVTGLLFDLLEGQRFPDIKSLQIQLTGFLEKEAATFCKELWTLCLSAQQSSTGIPPQLLEAKKLELMQEKMDQEKAAEEARRRRDEERNRERELDSIRQRERGDRGRGRDGRGDRGGYRRNYSRSPPRFSRRSDDYRRPPPRDIDTYVPATSSRRQGDKRRRSRSRDGSASPPPRSRRRSPSPRPRESYRDDRRSRRRSPSPRRARRRNTSSPEASPPPKRDRSRSRTRSPRRRPRRRDSSSPPPRRRSRSTEDLKDDRTNSRKDRRPTRASRSRTPRSPSRTRESPRSDRKRHGSLPRYDMKSKHQQEARNSSPAAEADTTRPRPEEKDSNAGASDEVGLAA</sequence>
<evidence type="ECO:0000313" key="2">
    <source>
        <dbReference type="Proteomes" id="UP001320706"/>
    </source>
</evidence>
<accession>A0ACC3SEH5</accession>
<gene>
    <name evidence="1" type="ORF">M8818_004193</name>
</gene>
<reference evidence="1" key="1">
    <citation type="submission" date="2024-02" db="EMBL/GenBank/DDBJ databases">
        <title>Metagenome Assembled Genome of Zalaria obscura JY119.</title>
        <authorList>
            <person name="Vighnesh L."/>
            <person name="Jagadeeshwari U."/>
            <person name="Venkata Ramana C."/>
            <person name="Sasikala C."/>
        </authorList>
    </citation>
    <scope>NUCLEOTIDE SEQUENCE</scope>
    <source>
        <strain evidence="1">JY119</strain>
    </source>
</reference>
<dbReference type="Proteomes" id="UP001320706">
    <property type="component" value="Unassembled WGS sequence"/>
</dbReference>
<comment type="caution">
    <text evidence="1">The sequence shown here is derived from an EMBL/GenBank/DDBJ whole genome shotgun (WGS) entry which is preliminary data.</text>
</comment>
<proteinExistence type="predicted"/>
<keyword evidence="2" id="KW-1185">Reference proteome</keyword>
<name>A0ACC3SEH5_9PEZI</name>